<evidence type="ECO:0000313" key="1">
    <source>
        <dbReference type="EMBL" id="KIJ39731.1"/>
    </source>
</evidence>
<dbReference type="AlphaFoldDB" id="A0A0C9VPF4"/>
<dbReference type="Proteomes" id="UP000054279">
    <property type="component" value="Unassembled WGS sequence"/>
</dbReference>
<name>A0A0C9VPF4_SPHS4</name>
<proteinExistence type="predicted"/>
<sequence length="69" mass="8171">MIIERNDLEWRFDLRPDERLPIADRFDLRVIDRNHSSLTAASLQDLGLWRTTGIEGGYSRWEEKVSRPT</sequence>
<dbReference type="HOGENOM" id="CLU_2777579_0_0_1"/>
<gene>
    <name evidence="1" type="ORF">M422DRAFT_257565</name>
</gene>
<dbReference type="EMBL" id="KN837150">
    <property type="protein sequence ID" value="KIJ39731.1"/>
    <property type="molecule type" value="Genomic_DNA"/>
</dbReference>
<protein>
    <submittedName>
        <fullName evidence="1">Uncharacterized protein</fullName>
    </submittedName>
</protein>
<dbReference type="OrthoDB" id="566238at2759"/>
<organism evidence="1 2">
    <name type="scientific">Sphaerobolus stellatus (strain SS14)</name>
    <dbReference type="NCBI Taxonomy" id="990650"/>
    <lineage>
        <taxon>Eukaryota</taxon>
        <taxon>Fungi</taxon>
        <taxon>Dikarya</taxon>
        <taxon>Basidiomycota</taxon>
        <taxon>Agaricomycotina</taxon>
        <taxon>Agaricomycetes</taxon>
        <taxon>Phallomycetidae</taxon>
        <taxon>Geastrales</taxon>
        <taxon>Sphaerobolaceae</taxon>
        <taxon>Sphaerobolus</taxon>
    </lineage>
</organism>
<keyword evidence="2" id="KW-1185">Reference proteome</keyword>
<evidence type="ECO:0000313" key="2">
    <source>
        <dbReference type="Proteomes" id="UP000054279"/>
    </source>
</evidence>
<reference evidence="1 2" key="1">
    <citation type="submission" date="2014-06" db="EMBL/GenBank/DDBJ databases">
        <title>Evolutionary Origins and Diversification of the Mycorrhizal Mutualists.</title>
        <authorList>
            <consortium name="DOE Joint Genome Institute"/>
            <consortium name="Mycorrhizal Genomics Consortium"/>
            <person name="Kohler A."/>
            <person name="Kuo A."/>
            <person name="Nagy L.G."/>
            <person name="Floudas D."/>
            <person name="Copeland A."/>
            <person name="Barry K.W."/>
            <person name="Cichocki N."/>
            <person name="Veneault-Fourrey C."/>
            <person name="LaButti K."/>
            <person name="Lindquist E.A."/>
            <person name="Lipzen A."/>
            <person name="Lundell T."/>
            <person name="Morin E."/>
            <person name="Murat C."/>
            <person name="Riley R."/>
            <person name="Ohm R."/>
            <person name="Sun H."/>
            <person name="Tunlid A."/>
            <person name="Henrissat B."/>
            <person name="Grigoriev I.V."/>
            <person name="Hibbett D.S."/>
            <person name="Martin F."/>
        </authorList>
    </citation>
    <scope>NUCLEOTIDE SEQUENCE [LARGE SCALE GENOMIC DNA]</scope>
    <source>
        <strain evidence="1 2">SS14</strain>
    </source>
</reference>
<accession>A0A0C9VPF4</accession>